<name>X1QQY1_9ZZZZ</name>
<reference evidence="1" key="1">
    <citation type="journal article" date="2014" name="Front. Microbiol.">
        <title>High frequency of phylogenetically diverse reductive dehalogenase-homologous genes in deep subseafloor sedimentary metagenomes.</title>
        <authorList>
            <person name="Kawai M."/>
            <person name="Futagami T."/>
            <person name="Toyoda A."/>
            <person name="Takaki Y."/>
            <person name="Nishi S."/>
            <person name="Hori S."/>
            <person name="Arai W."/>
            <person name="Tsubouchi T."/>
            <person name="Morono Y."/>
            <person name="Uchiyama I."/>
            <person name="Ito T."/>
            <person name="Fujiyama A."/>
            <person name="Inagaki F."/>
            <person name="Takami H."/>
        </authorList>
    </citation>
    <scope>NUCLEOTIDE SEQUENCE</scope>
    <source>
        <strain evidence="1">Expedition CK06-06</strain>
    </source>
</reference>
<evidence type="ECO:0000313" key="1">
    <source>
        <dbReference type="EMBL" id="GAI57206.1"/>
    </source>
</evidence>
<dbReference type="EMBL" id="BARV01038100">
    <property type="protein sequence ID" value="GAI57206.1"/>
    <property type="molecule type" value="Genomic_DNA"/>
</dbReference>
<organism evidence="1">
    <name type="scientific">marine sediment metagenome</name>
    <dbReference type="NCBI Taxonomy" id="412755"/>
    <lineage>
        <taxon>unclassified sequences</taxon>
        <taxon>metagenomes</taxon>
        <taxon>ecological metagenomes</taxon>
    </lineage>
</organism>
<sequence>LGVGWHDILPDDIQSLPAKIDQGVSQLTGCGERE</sequence>
<feature type="non-terminal residue" evidence="1">
    <location>
        <position position="1"/>
    </location>
</feature>
<dbReference type="AlphaFoldDB" id="X1QQY1"/>
<accession>X1QQY1</accession>
<protein>
    <submittedName>
        <fullName evidence="1">Uncharacterized protein</fullName>
    </submittedName>
</protein>
<gene>
    <name evidence="1" type="ORF">S06H3_58788</name>
</gene>
<comment type="caution">
    <text evidence="1">The sequence shown here is derived from an EMBL/GenBank/DDBJ whole genome shotgun (WGS) entry which is preliminary data.</text>
</comment>
<proteinExistence type="predicted"/>